<sequence>MVDIDSETLFNAAAAALATVAVLFFVFNVEVGYSPVSKTALVLLFLTGVFALSQRTDDYQLTLLGYGVLVVSGVGLFFDAVSTFDVGDLSTVLGLLVAAGLLFFARTRLDEDDRFVTGRQATYAVGVVAACVAVVLVVDVATGGLTYELRPASDVEYTESHEEEMRVASVVVTNPTPLPERVETPNYGVCAAGDWSEFAPPSEPGRPERDADIDAYVDDGYNDHVLGFETKTYPVRLHIRGANLTGETFPVRTTADCPDEETGAPYVALFESGRRSNGYRVAA</sequence>
<dbReference type="OrthoDB" id="343036at2157"/>
<keyword evidence="1" id="KW-0472">Membrane</keyword>
<dbReference type="EMBL" id="FOOQ01000002">
    <property type="protein sequence ID" value="SFG51166.1"/>
    <property type="molecule type" value="Genomic_DNA"/>
</dbReference>
<dbReference type="STRING" id="553467.SAMN04488063_2269"/>
<feature type="transmembrane region" description="Helical" evidence="1">
    <location>
        <begin position="9"/>
        <end position="27"/>
    </location>
</feature>
<gene>
    <name evidence="2" type="ORF">SAMN04488063_2269</name>
</gene>
<dbReference type="Proteomes" id="UP000198876">
    <property type="component" value="Unassembled WGS sequence"/>
</dbReference>
<feature type="transmembrane region" description="Helical" evidence="1">
    <location>
        <begin position="121"/>
        <end position="141"/>
    </location>
</feature>
<evidence type="ECO:0000313" key="2">
    <source>
        <dbReference type="EMBL" id="SFG51166.1"/>
    </source>
</evidence>
<accession>A0A1I2SLM6</accession>
<evidence type="ECO:0000313" key="3">
    <source>
        <dbReference type="Proteomes" id="UP000198876"/>
    </source>
</evidence>
<keyword evidence="1" id="KW-1133">Transmembrane helix</keyword>
<reference evidence="3" key="1">
    <citation type="submission" date="2016-10" db="EMBL/GenBank/DDBJ databases">
        <authorList>
            <person name="Varghese N."/>
            <person name="Submissions S."/>
        </authorList>
    </citation>
    <scope>NUCLEOTIDE SEQUENCE [LARGE SCALE GENOMIC DNA]</scope>
    <source>
        <strain evidence="3">CGMCC 1.7739</strain>
    </source>
</reference>
<dbReference type="AlphaFoldDB" id="A0A1I2SLM6"/>
<keyword evidence="1" id="KW-0812">Transmembrane</keyword>
<dbReference type="RefSeq" id="WP_092892218.1">
    <property type="nucleotide sequence ID" value="NZ_FOOQ01000002.1"/>
</dbReference>
<feature type="transmembrane region" description="Helical" evidence="1">
    <location>
        <begin position="59"/>
        <end position="78"/>
    </location>
</feature>
<protein>
    <submittedName>
        <fullName evidence="2">Uncharacterized protein</fullName>
    </submittedName>
</protein>
<feature type="transmembrane region" description="Helical" evidence="1">
    <location>
        <begin position="33"/>
        <end position="52"/>
    </location>
</feature>
<evidence type="ECO:0000256" key="1">
    <source>
        <dbReference type="SAM" id="Phobius"/>
    </source>
</evidence>
<organism evidence="2 3">
    <name type="scientific">Halopelagius inordinatus</name>
    <dbReference type="NCBI Taxonomy" id="553467"/>
    <lineage>
        <taxon>Archaea</taxon>
        <taxon>Methanobacteriati</taxon>
        <taxon>Methanobacteriota</taxon>
        <taxon>Stenosarchaea group</taxon>
        <taxon>Halobacteria</taxon>
        <taxon>Halobacteriales</taxon>
        <taxon>Haloferacaceae</taxon>
    </lineage>
</organism>
<feature type="transmembrane region" description="Helical" evidence="1">
    <location>
        <begin position="90"/>
        <end position="109"/>
    </location>
</feature>
<proteinExistence type="predicted"/>
<name>A0A1I2SLM6_9EURY</name>
<keyword evidence="3" id="KW-1185">Reference proteome</keyword>